<dbReference type="EC" id="3.2.1.28" evidence="2"/>
<sequence>MKRAMPRRDHISSSPFRDERQYGLLVARARRVAALLCCMPRRADSHEIQRSGKRFFAHNAQIAVRRARRGPVSPRSNPDRPPHAKRRRAAAARRCARKHAATIDAIMASLHASLPCRPPSTLSSHR</sequence>
<dbReference type="GO" id="GO:0004555">
    <property type="term" value="F:alpha,alpha-trehalase activity"/>
    <property type="evidence" value="ECO:0007669"/>
    <property type="project" value="UniProtKB-EC"/>
</dbReference>
<evidence type="ECO:0000256" key="1">
    <source>
        <dbReference type="SAM" id="MobiDB-lite"/>
    </source>
</evidence>
<dbReference type="Proteomes" id="UP001272137">
    <property type="component" value="Unassembled WGS sequence"/>
</dbReference>
<feature type="region of interest" description="Disordered" evidence="1">
    <location>
        <begin position="65"/>
        <end position="96"/>
    </location>
</feature>
<name>A0AAW9CSL2_BURTH</name>
<feature type="compositionally biased region" description="Basic residues" evidence="1">
    <location>
        <begin position="83"/>
        <end position="96"/>
    </location>
</feature>
<accession>A0AAW9CSL2</accession>
<organism evidence="2 3">
    <name type="scientific">Burkholderia thailandensis</name>
    <dbReference type="NCBI Taxonomy" id="57975"/>
    <lineage>
        <taxon>Bacteria</taxon>
        <taxon>Pseudomonadati</taxon>
        <taxon>Pseudomonadota</taxon>
        <taxon>Betaproteobacteria</taxon>
        <taxon>Burkholderiales</taxon>
        <taxon>Burkholderiaceae</taxon>
        <taxon>Burkholderia</taxon>
        <taxon>pseudomallei group</taxon>
    </lineage>
</organism>
<gene>
    <name evidence="2" type="primary">treA</name>
    <name evidence="2" type="ORF">C7S16_4748</name>
</gene>
<dbReference type="AlphaFoldDB" id="A0AAW9CSL2"/>
<dbReference type="EMBL" id="QXCT01000001">
    <property type="protein sequence ID" value="MDW9250794.1"/>
    <property type="molecule type" value="Genomic_DNA"/>
</dbReference>
<keyword evidence="2" id="KW-0326">Glycosidase</keyword>
<reference evidence="2" key="1">
    <citation type="submission" date="2018-08" db="EMBL/GenBank/DDBJ databases">
        <title>Identification of Burkholderia cepacia strains that express a Burkholderia pseudomallei-like capsular polysaccharide.</title>
        <authorList>
            <person name="Burtnick M.N."/>
            <person name="Vongsouvath M."/>
            <person name="Newton P."/>
            <person name="Wuthiekanun V."/>
            <person name="Limmathurotsakul D."/>
            <person name="Brett P.J."/>
            <person name="Chantratita N."/>
            <person name="Dance D.A."/>
        </authorList>
    </citation>
    <scope>NUCLEOTIDE SEQUENCE</scope>
    <source>
        <strain evidence="2">SBXCC001</strain>
    </source>
</reference>
<evidence type="ECO:0000313" key="3">
    <source>
        <dbReference type="Proteomes" id="UP001272137"/>
    </source>
</evidence>
<protein>
    <submittedName>
        <fullName evidence="2">Trehalase domain protein</fullName>
        <ecNumber evidence="2">3.2.1.28</ecNumber>
    </submittedName>
</protein>
<comment type="caution">
    <text evidence="2">The sequence shown here is derived from an EMBL/GenBank/DDBJ whole genome shotgun (WGS) entry which is preliminary data.</text>
</comment>
<keyword evidence="2" id="KW-0378">Hydrolase</keyword>
<proteinExistence type="predicted"/>
<evidence type="ECO:0000313" key="2">
    <source>
        <dbReference type="EMBL" id="MDW9250794.1"/>
    </source>
</evidence>